<keyword evidence="1" id="KW-1133">Transmembrane helix</keyword>
<organism evidence="2 3">
    <name type="scientific">Leptospira interrogans serovar Icterohaemorrhagiae str. Verdun HP</name>
    <dbReference type="NCBI Taxonomy" id="1049910"/>
    <lineage>
        <taxon>Bacteria</taxon>
        <taxon>Pseudomonadati</taxon>
        <taxon>Spirochaetota</taxon>
        <taxon>Spirochaetia</taxon>
        <taxon>Leptospirales</taxon>
        <taxon>Leptospiraceae</taxon>
        <taxon>Leptospira</taxon>
    </lineage>
</organism>
<feature type="transmembrane region" description="Helical" evidence="1">
    <location>
        <begin position="67"/>
        <end position="90"/>
    </location>
</feature>
<sequence>DLLFVILLIYVSIRFLYLGITDQGSVKNDSRLIQEKDEKIFKNQIGTLPSNTECTHDEHFYIFKIRWISYLMFIVLSMPIFVSIGFIFFIEDMKIYFYFKIETLRLLKLFRFYFLYLEL</sequence>
<dbReference type="AlphaFoldDB" id="M6RHF6"/>
<gene>
    <name evidence="2" type="ORF">LEP1GSC116_4586</name>
</gene>
<dbReference type="Proteomes" id="UP000012092">
    <property type="component" value="Unassembled WGS sequence"/>
</dbReference>
<evidence type="ECO:0000256" key="1">
    <source>
        <dbReference type="SAM" id="Phobius"/>
    </source>
</evidence>
<protein>
    <submittedName>
        <fullName evidence="2">Uncharacterized protein</fullName>
    </submittedName>
</protein>
<feature type="non-terminal residue" evidence="2">
    <location>
        <position position="1"/>
    </location>
</feature>
<reference evidence="2 3" key="1">
    <citation type="submission" date="2013-01" db="EMBL/GenBank/DDBJ databases">
        <authorList>
            <person name="Harkins D.M."/>
            <person name="Durkin A.S."/>
            <person name="Brinkac L.M."/>
            <person name="Haft D.H."/>
            <person name="Selengut J.D."/>
            <person name="Sanka R."/>
            <person name="DePew J."/>
            <person name="Purushe J."/>
            <person name="Picardeau M."/>
            <person name="Werts C."/>
            <person name="Goarant C."/>
            <person name="Vinetz J.M."/>
            <person name="Sutton G.G."/>
            <person name="Nierman W.C."/>
            <person name="Fouts D.E."/>
        </authorList>
    </citation>
    <scope>NUCLEOTIDE SEQUENCE [LARGE SCALE GENOMIC DNA]</scope>
    <source>
        <strain evidence="2 3">Verdun HP</strain>
    </source>
</reference>
<evidence type="ECO:0000313" key="3">
    <source>
        <dbReference type="Proteomes" id="UP000012092"/>
    </source>
</evidence>
<evidence type="ECO:0000313" key="2">
    <source>
        <dbReference type="EMBL" id="EMO06985.1"/>
    </source>
</evidence>
<dbReference type="EMBL" id="AHNZ02000126">
    <property type="protein sequence ID" value="EMO06985.1"/>
    <property type="molecule type" value="Genomic_DNA"/>
</dbReference>
<proteinExistence type="predicted"/>
<keyword evidence="1" id="KW-0812">Transmembrane</keyword>
<accession>M6RHF6</accession>
<comment type="caution">
    <text evidence="2">The sequence shown here is derived from an EMBL/GenBank/DDBJ whole genome shotgun (WGS) entry which is preliminary data.</text>
</comment>
<keyword evidence="1" id="KW-0472">Membrane</keyword>
<name>M6RHF6_LEPIR</name>